<evidence type="ECO:0000256" key="1">
    <source>
        <dbReference type="ARBA" id="ARBA00006046"/>
    </source>
</evidence>
<dbReference type="GO" id="GO:0016491">
    <property type="term" value="F:oxidoreductase activity"/>
    <property type="evidence" value="ECO:0007669"/>
    <property type="project" value="InterPro"/>
</dbReference>
<dbReference type="InterPro" id="IPR002937">
    <property type="entry name" value="Amino_oxidase"/>
</dbReference>
<dbReference type="Gene3D" id="3.50.50.60">
    <property type="entry name" value="FAD/NAD(P)-binding domain"/>
    <property type="match status" value="2"/>
</dbReference>
<accession>A0A7W4WDX1</accession>
<gene>
    <name evidence="3" type="ORF">FHS09_002770</name>
</gene>
<evidence type="ECO:0000313" key="3">
    <source>
        <dbReference type="EMBL" id="MBB3061927.1"/>
    </source>
</evidence>
<reference evidence="3 4" key="1">
    <citation type="submission" date="2020-08" db="EMBL/GenBank/DDBJ databases">
        <title>Genomic Encyclopedia of Type Strains, Phase III (KMG-III): the genomes of soil and plant-associated and newly described type strains.</title>
        <authorList>
            <person name="Whitman W."/>
        </authorList>
    </citation>
    <scope>NUCLEOTIDE SEQUENCE [LARGE SCALE GENOMIC DNA]</scope>
    <source>
        <strain evidence="3 4">CECT 8799</strain>
    </source>
</reference>
<feature type="domain" description="Amine oxidase" evidence="2">
    <location>
        <begin position="11"/>
        <end position="422"/>
    </location>
</feature>
<dbReference type="InterPro" id="IPR036188">
    <property type="entry name" value="FAD/NAD-bd_sf"/>
</dbReference>
<dbReference type="Proteomes" id="UP000535937">
    <property type="component" value="Unassembled WGS sequence"/>
</dbReference>
<dbReference type="EMBL" id="JACHWZ010000012">
    <property type="protein sequence ID" value="MBB3061927.1"/>
    <property type="molecule type" value="Genomic_DNA"/>
</dbReference>
<dbReference type="Pfam" id="PF01593">
    <property type="entry name" value="Amino_oxidase"/>
    <property type="match status" value="1"/>
</dbReference>
<dbReference type="RefSeq" id="WP_183460755.1">
    <property type="nucleotide sequence ID" value="NZ_JACHWZ010000012.1"/>
</dbReference>
<dbReference type="PANTHER" id="PTHR43734:SF1">
    <property type="entry name" value="PHYTOENE DESATURASE"/>
    <property type="match status" value="1"/>
</dbReference>
<keyword evidence="4" id="KW-1185">Reference proteome</keyword>
<name>A0A7W4WDX1_9GAMM</name>
<sequence>MQDVIVIGAGLSGLVAALALQRGGRRVLLLERRTRPGGLCGTFELDGYEYVIACNDFGQGLVEILRQLEIPVAFECKQTHVHYRDRVIVAPLTLDFVRQLAREPLQLARLVLGVLHYRWMTRDALSLGEFADRYLAPGLISDIAQLPTYLMGVHPRDFSTRYLGYEARYNYGYSSPATPVGGPQAMADSMAQAFRERGGKLYTGTGVNTVAALNGSYQVTLDGGKQLRCRALVDTRERRDAYAEDTRTGIPLSMLCCAVDRDLHFPPRVHTLVHYPPDISDWFGDLERGDLPKSFAFHVFRSDLPAQKNHYTLNVYFYLPRGVRSPGPGQAEKVESYILRHIESLLPGFGKALQYRRLIAPAEFEELHGMSSRVMPYICREPKPDNYDRKTGIYYAGHSVYPPGDHAGAAVLSGQLVAKRLLGENPSMPMEGAIT</sequence>
<comment type="similarity">
    <text evidence="1">Belongs to the carotenoid/retinoid oxidoreductase family.</text>
</comment>
<dbReference type="PANTHER" id="PTHR43734">
    <property type="entry name" value="PHYTOENE DESATURASE"/>
    <property type="match status" value="1"/>
</dbReference>
<evidence type="ECO:0000313" key="4">
    <source>
        <dbReference type="Proteomes" id="UP000535937"/>
    </source>
</evidence>
<protein>
    <submittedName>
        <fullName evidence="3">Phytoene dehydrogenase-like protein</fullName>
    </submittedName>
</protein>
<dbReference type="SUPFAM" id="SSF51905">
    <property type="entry name" value="FAD/NAD(P)-binding domain"/>
    <property type="match status" value="1"/>
</dbReference>
<comment type="caution">
    <text evidence="3">The sequence shown here is derived from an EMBL/GenBank/DDBJ whole genome shotgun (WGS) entry which is preliminary data.</text>
</comment>
<evidence type="ECO:0000259" key="2">
    <source>
        <dbReference type="Pfam" id="PF01593"/>
    </source>
</evidence>
<proteinExistence type="inferred from homology"/>
<dbReference type="AlphaFoldDB" id="A0A7W4WDX1"/>
<organism evidence="3 4">
    <name type="scientific">Microbulbifer rhizosphaerae</name>
    <dbReference type="NCBI Taxonomy" id="1562603"/>
    <lineage>
        <taxon>Bacteria</taxon>
        <taxon>Pseudomonadati</taxon>
        <taxon>Pseudomonadota</taxon>
        <taxon>Gammaproteobacteria</taxon>
        <taxon>Cellvibrionales</taxon>
        <taxon>Microbulbiferaceae</taxon>
        <taxon>Microbulbifer</taxon>
    </lineage>
</organism>